<evidence type="ECO:0000259" key="2">
    <source>
        <dbReference type="Pfam" id="PF06911"/>
    </source>
</evidence>
<feature type="domain" description="Senescence" evidence="2">
    <location>
        <begin position="17"/>
        <end position="191"/>
    </location>
</feature>
<reference evidence="4 5" key="2">
    <citation type="journal article" date="2019" name="Plant Biotechnol. J.">
        <title>The red bayberry genome and genetic basis of sex determination.</title>
        <authorList>
            <person name="Jia H.M."/>
            <person name="Jia H.J."/>
            <person name="Cai Q.L."/>
            <person name="Wang Y."/>
            <person name="Zhao H.B."/>
            <person name="Yang W.F."/>
            <person name="Wang G.Y."/>
            <person name="Li Y.H."/>
            <person name="Zhan D.L."/>
            <person name="Shen Y.T."/>
            <person name="Niu Q.F."/>
            <person name="Chang L."/>
            <person name="Qiu J."/>
            <person name="Zhao L."/>
            <person name="Xie H.B."/>
            <person name="Fu W.Y."/>
            <person name="Jin J."/>
            <person name="Li X.W."/>
            <person name="Jiao Y."/>
            <person name="Zhou C.C."/>
            <person name="Tu T."/>
            <person name="Chai C.Y."/>
            <person name="Gao J.L."/>
            <person name="Fan L.J."/>
            <person name="van de Weg E."/>
            <person name="Wang J.Y."/>
            <person name="Gao Z.S."/>
        </authorList>
    </citation>
    <scope>NUCLEOTIDE SEQUENCE [LARGE SCALE GENOMIC DNA]</scope>
    <source>
        <tissue evidence="4">Leaves</tissue>
    </source>
</reference>
<dbReference type="Proteomes" id="UP000516437">
    <property type="component" value="Chromosome 5"/>
</dbReference>
<comment type="caution">
    <text evidence="4">The sequence shown here is derived from an EMBL/GenBank/DDBJ whole genome shotgun (WGS) entry which is preliminary data.</text>
</comment>
<keyword evidence="5" id="KW-1185">Reference proteome</keyword>
<dbReference type="InterPro" id="IPR045036">
    <property type="entry name" value="Spartin-like"/>
</dbReference>
<gene>
    <name evidence="4" type="ORF">CJ030_MR5G018763</name>
    <name evidence="3" type="ORF">CJ030_MR5G018778</name>
</gene>
<dbReference type="PANTHER" id="PTHR21068:SF36">
    <property type="entry name" value="SENESCENCE_DEHYDRATION-ASSOCIATED PROTEIN-LIKE PROTEIN"/>
    <property type="match status" value="1"/>
</dbReference>
<dbReference type="PANTHER" id="PTHR21068">
    <property type="entry name" value="SPARTIN"/>
    <property type="match status" value="1"/>
</dbReference>
<evidence type="ECO:0000256" key="1">
    <source>
        <dbReference type="SAM" id="MobiDB-lite"/>
    </source>
</evidence>
<dbReference type="GO" id="GO:0005886">
    <property type="term" value="C:plasma membrane"/>
    <property type="evidence" value="ECO:0007669"/>
    <property type="project" value="TreeGrafter"/>
</dbReference>
<dbReference type="AlphaFoldDB" id="A0A6A1VSD6"/>
<reference evidence="4" key="1">
    <citation type="submission" date="2018-07" db="EMBL/GenBank/DDBJ databases">
        <authorList>
            <person name="Gao Z.-S."/>
            <person name="Jia H.-M."/>
            <person name="Jia H.-J."/>
            <person name="Cai Q.-L."/>
            <person name="Wang Y."/>
            <person name="Zhao H.-B."/>
        </authorList>
    </citation>
    <scope>NUCLEOTIDE SEQUENCE</scope>
    <source>
        <tissue evidence="4">Leaves</tissue>
    </source>
</reference>
<dbReference type="OrthoDB" id="1719420at2759"/>
<evidence type="ECO:0000313" key="3">
    <source>
        <dbReference type="EMBL" id="KAB1214832.1"/>
    </source>
</evidence>
<name>A0A6A1VSD6_9ROSI</name>
<dbReference type="InterPro" id="IPR009686">
    <property type="entry name" value="Senescence/spartin_C"/>
</dbReference>
<dbReference type="EMBL" id="RXIC02000023">
    <property type="protein sequence ID" value="KAB1214847.1"/>
    <property type="molecule type" value="Genomic_DNA"/>
</dbReference>
<feature type="region of interest" description="Disordered" evidence="1">
    <location>
        <begin position="24"/>
        <end position="53"/>
    </location>
</feature>
<feature type="compositionally biased region" description="Basic and acidic residues" evidence="1">
    <location>
        <begin position="27"/>
        <end position="36"/>
    </location>
</feature>
<evidence type="ECO:0000313" key="5">
    <source>
        <dbReference type="Proteomes" id="UP000516437"/>
    </source>
</evidence>
<dbReference type="EMBL" id="RXIC02000023">
    <property type="protein sequence ID" value="KAB1214832.1"/>
    <property type="molecule type" value="Genomic_DNA"/>
</dbReference>
<organism evidence="4 5">
    <name type="scientific">Morella rubra</name>
    <name type="common">Chinese bayberry</name>
    <dbReference type="NCBI Taxonomy" id="262757"/>
    <lineage>
        <taxon>Eukaryota</taxon>
        <taxon>Viridiplantae</taxon>
        <taxon>Streptophyta</taxon>
        <taxon>Embryophyta</taxon>
        <taxon>Tracheophyta</taxon>
        <taxon>Spermatophyta</taxon>
        <taxon>Magnoliopsida</taxon>
        <taxon>eudicotyledons</taxon>
        <taxon>Gunneridae</taxon>
        <taxon>Pentapetalae</taxon>
        <taxon>rosids</taxon>
        <taxon>fabids</taxon>
        <taxon>Fagales</taxon>
        <taxon>Myricaceae</taxon>
        <taxon>Morella</taxon>
    </lineage>
</organism>
<evidence type="ECO:0000313" key="4">
    <source>
        <dbReference type="EMBL" id="KAB1214847.1"/>
    </source>
</evidence>
<accession>A0A6A1VSD6</accession>
<sequence>MPFHSYKRARKVQVNKGGEMILTSPAAEEKSDMAARERKRNSSTVAARKSGVNKNLKRVRKLSKTTEKISKSMLNGIGIATGAVMRPVVRSQAGKAFLAMVPGEVLLASLDAVNKILDAAEVAEKQALSATSKAANRMVSKRYGESAGEATEDVLATAGHCAGTAWNVLKIRKALNPASSVSTGVLKNAAKDGDKKSRGQ</sequence>
<protein>
    <recommendedName>
        <fullName evidence="2">Senescence domain-containing protein</fullName>
    </recommendedName>
</protein>
<reference evidence="4" key="3">
    <citation type="submission" date="2019-09" db="EMBL/GenBank/DDBJ databases">
        <authorList>
            <person name="Gao Z."/>
        </authorList>
    </citation>
    <scope>NUCLEOTIDE SEQUENCE</scope>
    <source>
        <tissue evidence="4">Leaves</tissue>
    </source>
</reference>
<proteinExistence type="predicted"/>
<dbReference type="Pfam" id="PF06911">
    <property type="entry name" value="Senescence"/>
    <property type="match status" value="1"/>
</dbReference>